<dbReference type="AlphaFoldDB" id="A0A328FBS7"/>
<name>A0A328FBS7_9BACT</name>
<sequence>MIKNILVKTDDPKNKKFYLKIAGKVQEIIKVSPSTVNLSGTPGRTLSAVVTIEPVQKDELKILGMTLKYNKQIKAELIKPGQGKKNWQVRVSCYSDRSADIYDFITLTTDNPNKSHLRIRIYALFEEAEPINE</sequence>
<dbReference type="OrthoDB" id="5420138at2"/>
<reference evidence="2 3" key="1">
    <citation type="submission" date="2018-06" db="EMBL/GenBank/DDBJ databases">
        <title>Complete Genome Sequence of Desulfobacter hydrogenophilus (DSM3380).</title>
        <authorList>
            <person name="Marietou A."/>
            <person name="Schreiber L."/>
            <person name="Marshall I."/>
            <person name="Jorgensen B."/>
        </authorList>
    </citation>
    <scope>NUCLEOTIDE SEQUENCE [LARGE SCALE GENOMIC DNA]</scope>
    <source>
        <strain evidence="2 3">DSM 3380</strain>
    </source>
</reference>
<keyword evidence="4" id="KW-1185">Reference proteome</keyword>
<evidence type="ECO:0000313" key="1">
    <source>
        <dbReference type="EMBL" id="QBH13901.1"/>
    </source>
</evidence>
<evidence type="ECO:0000313" key="3">
    <source>
        <dbReference type="Proteomes" id="UP000248798"/>
    </source>
</evidence>
<protein>
    <submittedName>
        <fullName evidence="2">Uncharacterized protein</fullName>
    </submittedName>
</protein>
<dbReference type="Proteomes" id="UP000248798">
    <property type="component" value="Unassembled WGS sequence"/>
</dbReference>
<proteinExistence type="predicted"/>
<reference evidence="1 4" key="2">
    <citation type="submission" date="2019-02" db="EMBL/GenBank/DDBJ databases">
        <title>Complete genome sequence of Desulfobacter hydrogenophilus AcRS1.</title>
        <authorList>
            <person name="Marietou A."/>
            <person name="Lund M.B."/>
            <person name="Marshall I.P.G."/>
            <person name="Schreiber L."/>
            <person name="Jorgensen B."/>
        </authorList>
    </citation>
    <scope>NUCLEOTIDE SEQUENCE [LARGE SCALE GENOMIC DNA]</scope>
    <source>
        <strain evidence="1 4">AcRS1</strain>
    </source>
</reference>
<evidence type="ECO:0000313" key="4">
    <source>
        <dbReference type="Proteomes" id="UP000293902"/>
    </source>
</evidence>
<dbReference type="Proteomes" id="UP000293902">
    <property type="component" value="Chromosome"/>
</dbReference>
<accession>A0A328FBS7</accession>
<gene>
    <name evidence="2" type="ORF">DO021_10160</name>
    <name evidence="1" type="ORF">EYB58_13795</name>
</gene>
<dbReference type="EMBL" id="CP036313">
    <property type="protein sequence ID" value="QBH13901.1"/>
    <property type="molecule type" value="Genomic_DNA"/>
</dbReference>
<dbReference type="EMBL" id="QLNI01000018">
    <property type="protein sequence ID" value="RAM02134.1"/>
    <property type="molecule type" value="Genomic_DNA"/>
</dbReference>
<evidence type="ECO:0000313" key="2">
    <source>
        <dbReference type="EMBL" id="RAM02134.1"/>
    </source>
</evidence>
<organism evidence="2 3">
    <name type="scientific">Desulfobacter hydrogenophilus</name>
    <dbReference type="NCBI Taxonomy" id="2291"/>
    <lineage>
        <taxon>Bacteria</taxon>
        <taxon>Pseudomonadati</taxon>
        <taxon>Thermodesulfobacteriota</taxon>
        <taxon>Desulfobacteria</taxon>
        <taxon>Desulfobacterales</taxon>
        <taxon>Desulfobacteraceae</taxon>
        <taxon>Desulfobacter</taxon>
    </lineage>
</organism>